<dbReference type="PANTHER" id="PTHR30483">
    <property type="entry name" value="LEUCINE-SPECIFIC-BINDING PROTEIN"/>
    <property type="match status" value="1"/>
</dbReference>
<evidence type="ECO:0000313" key="6">
    <source>
        <dbReference type="EMBL" id="GAA2205469.1"/>
    </source>
</evidence>
<accession>A0ABN3C8A4</accession>
<keyword evidence="2" id="KW-0813">Transport</keyword>
<comment type="similarity">
    <text evidence="1">Belongs to the leucine-binding protein family.</text>
</comment>
<dbReference type="SUPFAM" id="SSF53822">
    <property type="entry name" value="Periplasmic binding protein-like I"/>
    <property type="match status" value="1"/>
</dbReference>
<gene>
    <name evidence="6" type="ORF">GCM10009850_009270</name>
</gene>
<dbReference type="CDD" id="cd06338">
    <property type="entry name" value="PBP1_ABC_ligand_binding-like"/>
    <property type="match status" value="1"/>
</dbReference>
<dbReference type="PROSITE" id="PS51257">
    <property type="entry name" value="PROKAR_LIPOPROTEIN"/>
    <property type="match status" value="1"/>
</dbReference>
<proteinExistence type="inferred from homology"/>
<organism evidence="6 7">
    <name type="scientific">Nonomuraea monospora</name>
    <dbReference type="NCBI Taxonomy" id="568818"/>
    <lineage>
        <taxon>Bacteria</taxon>
        <taxon>Bacillati</taxon>
        <taxon>Actinomycetota</taxon>
        <taxon>Actinomycetes</taxon>
        <taxon>Streptosporangiales</taxon>
        <taxon>Streptosporangiaceae</taxon>
        <taxon>Nonomuraea</taxon>
    </lineage>
</organism>
<evidence type="ECO:0000256" key="2">
    <source>
        <dbReference type="ARBA" id="ARBA00022448"/>
    </source>
</evidence>
<dbReference type="Gene3D" id="3.40.50.2300">
    <property type="match status" value="2"/>
</dbReference>
<evidence type="ECO:0000256" key="4">
    <source>
        <dbReference type="ARBA" id="ARBA00022970"/>
    </source>
</evidence>
<dbReference type="InterPro" id="IPR000709">
    <property type="entry name" value="Leu_Ile_Val-bd"/>
</dbReference>
<dbReference type="Proteomes" id="UP001499843">
    <property type="component" value="Unassembled WGS sequence"/>
</dbReference>
<evidence type="ECO:0000256" key="1">
    <source>
        <dbReference type="ARBA" id="ARBA00010062"/>
    </source>
</evidence>
<dbReference type="InterPro" id="IPR051010">
    <property type="entry name" value="BCAA_transport"/>
</dbReference>
<keyword evidence="3" id="KW-0732">Signal</keyword>
<feature type="domain" description="Leucine-binding protein" evidence="5">
    <location>
        <begin position="49"/>
        <end position="394"/>
    </location>
</feature>
<dbReference type="EMBL" id="BAAAQX010000002">
    <property type="protein sequence ID" value="GAA2205469.1"/>
    <property type="molecule type" value="Genomic_DNA"/>
</dbReference>
<evidence type="ECO:0000313" key="7">
    <source>
        <dbReference type="Proteomes" id="UP001499843"/>
    </source>
</evidence>
<dbReference type="Pfam" id="PF13458">
    <property type="entry name" value="Peripla_BP_6"/>
    <property type="match status" value="1"/>
</dbReference>
<evidence type="ECO:0000259" key="5">
    <source>
        <dbReference type="Pfam" id="PF13458"/>
    </source>
</evidence>
<dbReference type="InterPro" id="IPR028081">
    <property type="entry name" value="Leu-bd"/>
</dbReference>
<comment type="caution">
    <text evidence="6">The sequence shown here is derived from an EMBL/GenBank/DDBJ whole genome shotgun (WGS) entry which is preliminary data.</text>
</comment>
<reference evidence="6 7" key="1">
    <citation type="journal article" date="2019" name="Int. J. Syst. Evol. Microbiol.">
        <title>The Global Catalogue of Microorganisms (GCM) 10K type strain sequencing project: providing services to taxonomists for standard genome sequencing and annotation.</title>
        <authorList>
            <consortium name="The Broad Institute Genomics Platform"/>
            <consortium name="The Broad Institute Genome Sequencing Center for Infectious Disease"/>
            <person name="Wu L."/>
            <person name="Ma J."/>
        </authorList>
    </citation>
    <scope>NUCLEOTIDE SEQUENCE [LARGE SCALE GENOMIC DNA]</scope>
    <source>
        <strain evidence="6 7">JCM 16114</strain>
    </source>
</reference>
<sequence length="417" mass="44617">MRGKPIEGGLMTAQPARLSLTIAMVAALALTACGQRPSQTRAGETAAPLVIGVSLPLTGDFAQPGSEAKRGYEIWRDMVNPAGGVLGRQVELKIVDDASNQDTVVADYTKLITQDKVDLVLGTFSSLLNYPASAVAEKNRMVFVEPAGGAPDMFTRGFQYLFFAQPATAPRQADVFVNWVKSLPEGERPKTAAYPSQDDPFALPVIESMRQQLEALGVKTVYNEVYPADTTNFQSVASTLASKKPDLVAQGAVFEDGVGLVRSLKQLGFSPEMLFQTSAPSNSSQYSEGVGEANTEGVFYTVSWNEKADTPLNAEFVAAYRKAYDAPPAEDAADAFAAAQVLQAAVQAVGVVDQDKIKDWLHANTVQTLLGPLSWKDNGEPEGSFLLAQWQGGKVEVVGPPELATTKTVVNPKPGWE</sequence>
<evidence type="ECO:0000256" key="3">
    <source>
        <dbReference type="ARBA" id="ARBA00022729"/>
    </source>
</evidence>
<protein>
    <submittedName>
        <fullName evidence="6">Amino acid ABC transporter substrate-binding protein</fullName>
    </submittedName>
</protein>
<dbReference type="PRINTS" id="PR00337">
    <property type="entry name" value="LEUILEVALBP"/>
</dbReference>
<dbReference type="InterPro" id="IPR028082">
    <property type="entry name" value="Peripla_BP_I"/>
</dbReference>
<keyword evidence="4" id="KW-0029">Amino-acid transport</keyword>
<name>A0ABN3C8A4_9ACTN</name>
<keyword evidence="7" id="KW-1185">Reference proteome</keyword>